<evidence type="ECO:0000313" key="6">
    <source>
        <dbReference type="Proteomes" id="UP000294856"/>
    </source>
</evidence>
<evidence type="ECO:0000313" key="5">
    <source>
        <dbReference type="EMBL" id="TCJ97612.1"/>
    </source>
</evidence>
<keyword evidence="6" id="KW-1185">Reference proteome</keyword>
<dbReference type="CDD" id="cd04433">
    <property type="entry name" value="AFD_class_I"/>
    <property type="match status" value="1"/>
</dbReference>
<dbReference type="RefSeq" id="WP_067447014.1">
    <property type="nucleotide sequence ID" value="NZ_SMFR01000002.1"/>
</dbReference>
<dbReference type="PANTHER" id="PTHR43201:SF5">
    <property type="entry name" value="MEDIUM-CHAIN ACYL-COA LIGASE ACSF2, MITOCHONDRIAL"/>
    <property type="match status" value="1"/>
</dbReference>
<comment type="caution">
    <text evidence="5">The sequence shown here is derived from an EMBL/GenBank/DDBJ whole genome shotgun (WGS) entry which is preliminary data.</text>
</comment>
<dbReference type="OrthoDB" id="3444674at2"/>
<dbReference type="Pfam" id="PF00501">
    <property type="entry name" value="AMP-binding"/>
    <property type="match status" value="1"/>
</dbReference>
<evidence type="ECO:0000259" key="4">
    <source>
        <dbReference type="Pfam" id="PF13193"/>
    </source>
</evidence>
<organism evidence="5 6">
    <name type="scientific">Nocardia alba</name>
    <dbReference type="NCBI Taxonomy" id="225051"/>
    <lineage>
        <taxon>Bacteria</taxon>
        <taxon>Bacillati</taxon>
        <taxon>Actinomycetota</taxon>
        <taxon>Actinomycetes</taxon>
        <taxon>Mycobacteriales</taxon>
        <taxon>Nocardiaceae</taxon>
        <taxon>Nocardia</taxon>
    </lineage>
</organism>
<dbReference type="InterPro" id="IPR000873">
    <property type="entry name" value="AMP-dep_synth/lig_dom"/>
</dbReference>
<dbReference type="SUPFAM" id="SSF56801">
    <property type="entry name" value="Acetyl-CoA synthetase-like"/>
    <property type="match status" value="1"/>
</dbReference>
<reference evidence="5 6" key="1">
    <citation type="submission" date="2019-03" db="EMBL/GenBank/DDBJ databases">
        <title>Genomic Encyclopedia of Type Strains, Phase IV (KMG-IV): sequencing the most valuable type-strain genomes for metagenomic binning, comparative biology and taxonomic classification.</title>
        <authorList>
            <person name="Goeker M."/>
        </authorList>
    </citation>
    <scope>NUCLEOTIDE SEQUENCE [LARGE SCALE GENOMIC DNA]</scope>
    <source>
        <strain evidence="5 6">DSM 44684</strain>
    </source>
</reference>
<dbReference type="PANTHER" id="PTHR43201">
    <property type="entry name" value="ACYL-COA SYNTHETASE"/>
    <property type="match status" value="1"/>
</dbReference>
<comment type="similarity">
    <text evidence="1">Belongs to the ATP-dependent AMP-binding enzyme family.</text>
</comment>
<accession>A0A4R1FUS3</accession>
<name>A0A4R1FUS3_9NOCA</name>
<proteinExistence type="inferred from homology"/>
<dbReference type="Proteomes" id="UP000294856">
    <property type="component" value="Unassembled WGS sequence"/>
</dbReference>
<dbReference type="InterPro" id="IPR045851">
    <property type="entry name" value="AMP-bd_C_sf"/>
</dbReference>
<protein>
    <submittedName>
        <fullName evidence="5">Acyl-CoA synthetase (AMP-forming)/AMP-acid ligase II</fullName>
    </submittedName>
</protein>
<gene>
    <name evidence="5" type="ORF">DFR71_3656</name>
</gene>
<dbReference type="AlphaFoldDB" id="A0A4R1FUS3"/>
<sequence>MSVQDHAATELVTTLADGLAGFGDRPCIEFERRWYSGDDVEGYVRRITAELDRAGVRAEESIGIVVRNRVPHAAAILGFITQRRPVTMINSYQSAAGIARDIEQTRPVAVIADRGDWTAPVLAACERVGAAGIAVSLDDPSVETIVRGDRSIGRVADRVTTVPGLHILTSGTTGPPKRVPIPLSALGHTVRTMTGGATVADPDDPPELVYWPFGSIGICQLLAAPFLGKRMVLLEKFTVEEWVRAVKTYRVTRTGVQPTILRMLLEADVPREDLSTLKYLPGGSGPLEPELRAEFERRYGIPLLWAYGATEFAGSVCAWTPQLYERFGATKAGSVGVPLPGVRVRIVDAVTGAQMGVGETGLLEAEVAALGATWVRTTDLASVDADGFVTVHGRADGAINRGGFKILPETVRAAPLAHPAVRDACVVGVPDSRLGQVPFAAVQPRREMPKPTEAELIAHLRDQLPSHHVPVAIAVVDDLPRNAALKARTDAVAALYTGR</sequence>
<dbReference type="Gene3D" id="3.30.300.30">
    <property type="match status" value="1"/>
</dbReference>
<evidence type="ECO:0000259" key="3">
    <source>
        <dbReference type="Pfam" id="PF00501"/>
    </source>
</evidence>
<dbReference type="EMBL" id="SMFR01000002">
    <property type="protein sequence ID" value="TCJ97612.1"/>
    <property type="molecule type" value="Genomic_DNA"/>
</dbReference>
<dbReference type="Gene3D" id="3.40.50.12780">
    <property type="entry name" value="N-terminal domain of ligase-like"/>
    <property type="match status" value="1"/>
</dbReference>
<dbReference type="InterPro" id="IPR042099">
    <property type="entry name" value="ANL_N_sf"/>
</dbReference>
<dbReference type="STRING" id="1210063.GCA_001612665_01315"/>
<keyword evidence="2 5" id="KW-0436">Ligase</keyword>
<dbReference type="GO" id="GO:0006631">
    <property type="term" value="P:fatty acid metabolic process"/>
    <property type="evidence" value="ECO:0007669"/>
    <property type="project" value="TreeGrafter"/>
</dbReference>
<feature type="domain" description="AMP-binding enzyme C-terminal" evidence="4">
    <location>
        <begin position="416"/>
        <end position="484"/>
    </location>
</feature>
<evidence type="ECO:0000256" key="1">
    <source>
        <dbReference type="ARBA" id="ARBA00006432"/>
    </source>
</evidence>
<dbReference type="Pfam" id="PF13193">
    <property type="entry name" value="AMP-binding_C"/>
    <property type="match status" value="1"/>
</dbReference>
<feature type="domain" description="AMP-dependent synthetase/ligase" evidence="3">
    <location>
        <begin position="20"/>
        <end position="362"/>
    </location>
</feature>
<evidence type="ECO:0000256" key="2">
    <source>
        <dbReference type="ARBA" id="ARBA00022598"/>
    </source>
</evidence>
<dbReference type="InterPro" id="IPR025110">
    <property type="entry name" value="AMP-bd_C"/>
</dbReference>
<dbReference type="GO" id="GO:0031956">
    <property type="term" value="F:medium-chain fatty acid-CoA ligase activity"/>
    <property type="evidence" value="ECO:0007669"/>
    <property type="project" value="TreeGrafter"/>
</dbReference>